<gene>
    <name evidence="1" type="ORF">BDY19DRAFT_587910</name>
</gene>
<proteinExistence type="predicted"/>
<comment type="caution">
    <text evidence="1">The sequence shown here is derived from an EMBL/GenBank/DDBJ whole genome shotgun (WGS) entry which is preliminary data.</text>
</comment>
<dbReference type="Proteomes" id="UP001055072">
    <property type="component" value="Unassembled WGS sequence"/>
</dbReference>
<evidence type="ECO:0000313" key="1">
    <source>
        <dbReference type="EMBL" id="KAI0092226.1"/>
    </source>
</evidence>
<name>A0ACB8UD99_9APHY</name>
<reference evidence="1" key="1">
    <citation type="journal article" date="2021" name="Environ. Microbiol.">
        <title>Gene family expansions and transcriptome signatures uncover fungal adaptations to wood decay.</title>
        <authorList>
            <person name="Hage H."/>
            <person name="Miyauchi S."/>
            <person name="Viragh M."/>
            <person name="Drula E."/>
            <person name="Min B."/>
            <person name="Chaduli D."/>
            <person name="Navarro D."/>
            <person name="Favel A."/>
            <person name="Norest M."/>
            <person name="Lesage-Meessen L."/>
            <person name="Balint B."/>
            <person name="Merenyi Z."/>
            <person name="de Eugenio L."/>
            <person name="Morin E."/>
            <person name="Martinez A.T."/>
            <person name="Baldrian P."/>
            <person name="Stursova M."/>
            <person name="Martinez M.J."/>
            <person name="Novotny C."/>
            <person name="Magnuson J.K."/>
            <person name="Spatafora J.W."/>
            <person name="Maurice S."/>
            <person name="Pangilinan J."/>
            <person name="Andreopoulos W."/>
            <person name="LaButti K."/>
            <person name="Hundley H."/>
            <person name="Na H."/>
            <person name="Kuo A."/>
            <person name="Barry K."/>
            <person name="Lipzen A."/>
            <person name="Henrissat B."/>
            <person name="Riley R."/>
            <person name="Ahrendt S."/>
            <person name="Nagy L.G."/>
            <person name="Grigoriev I.V."/>
            <person name="Martin F."/>
            <person name="Rosso M.N."/>
        </authorList>
    </citation>
    <scope>NUCLEOTIDE SEQUENCE</scope>
    <source>
        <strain evidence="1">CBS 384.51</strain>
    </source>
</reference>
<organism evidence="1 2">
    <name type="scientific">Irpex rosettiformis</name>
    <dbReference type="NCBI Taxonomy" id="378272"/>
    <lineage>
        <taxon>Eukaryota</taxon>
        <taxon>Fungi</taxon>
        <taxon>Dikarya</taxon>
        <taxon>Basidiomycota</taxon>
        <taxon>Agaricomycotina</taxon>
        <taxon>Agaricomycetes</taxon>
        <taxon>Polyporales</taxon>
        <taxon>Irpicaceae</taxon>
        <taxon>Irpex</taxon>
    </lineage>
</organism>
<keyword evidence="2" id="KW-1185">Reference proteome</keyword>
<dbReference type="EMBL" id="MU274904">
    <property type="protein sequence ID" value="KAI0092226.1"/>
    <property type="molecule type" value="Genomic_DNA"/>
</dbReference>
<protein>
    <submittedName>
        <fullName evidence="1">Uncharacterized protein</fullName>
    </submittedName>
</protein>
<evidence type="ECO:0000313" key="2">
    <source>
        <dbReference type="Proteomes" id="UP001055072"/>
    </source>
</evidence>
<sequence length="1622" mass="177424">MPPPVAPQSSRGDPNTLPSHAQPKKSSRSPSQTPRMTSSTLPTGARTVDETIDTTQAPVLSRRPRGQSTSTEPSPSILQLSASPSNSQSPLQQARSQQSHVSFPDPSIKSAQSSSTATPAQHVQTIAKDPSTASVAAVRAAEMGRVASSPFPLPSTTIDQNTHSSQQSLTRTEVRPSRGRSFSFSRLGSNKSRGTSPASHRDWFSRFPGSSIMRRGRPRSGSDSAMHSSTSVNVAEIVSHRVSYTSEPNSGPMHPGLGSRSDISTYNNTQPATVRTVDTGYGYEEESYTARGLSDIWPSSEQRMPWTSASVLDSEHKGTHRSRSRDKQVPEDETFRIAKERVLRATSYIGEGAHELLAIGVDVLEFAPVPGLVTAARVLLHIWDAAQGVDLNQKVCLRLTDRCATILISIREEIEQADEVSSPKASPTLIGSPRTLHLPTPPSGPSPLPGGSGSGKGIHSSPKLGSALSPRDSPRPGKVDLSPKPNLDTLWGKELQMPMERLIGAFNKVLTLLQKQNSRPFLKRYLKREEIQIELSACNDALNDALAVFGVAIQARILKHLLQAEHQRQAEAAALFDHILHSATPPSLQTSQSLPQTTPGFHPGLISPQNGPPPLSGVLGLENVSGLGQPSRLDSIGIPNLPDLESSSYVPPPEITFPVPTHYPVLAPISGEPSKMTSEEVMNSISHLSAMQNSQDLAHDTASLRQLLRRAVATNDDFEMFRVLQVKKEEMPEAIKALQRALEGEIKKEREGKDHAEIVDLLAELEQSTSILGEAVLTSPVQDASVGSVQGIVDGIIGDPALRKKVEQGGLPEASTHATKDDVLSRRATTSTRASKSSSSGESRDTLDREFIESSIESLLRLSTTGGTPPKSLSLPSWTITQYEVIRDTKIGQGNFSEVWRGSYRKRTVAIKVLASWTPKELFLKEVLVWDELRHPNVLELIGASVRDPSGQSKPTHGKGHYESGGLESSTHSTGALSQTSGWDVPEEARSPWFFVSRYYERGSLVKWVKGLNQKVWDTVLDDVGQGVLRMVHEIVRGMVYLHEKGVLHGDLKCANILIDDYGHCIISDFGQSEMKSEAYRISGHPFPHGTLRWQAPELMSGASNLTQDGDVYAFAICCVELLTKGGVPWFMANDDTVRHFVLDQDKRPELPLLRNWSTPLLKILTACWDKLPETRPTFKQLDRELSQLRSTFGWNGTEIVQEGEEEHEKDWIDWIDGLDKDARSPALTVIPLPSLPPEVTSVDLAPQADDSGTCAPTPDSDSVSGSEAGSMYQVYSRSEPALPQLPHTAAVDGSHSAPEPAAHHPSPHVSYYSSRASSIAFPSSTDHSDDYGELPPTPVPSNPRVAEIRNERRYRLTLQHEYHPSLMLPLWTPSPVFVGAVGYHRKPTGSFVTLFNAFNPSDSSEESIQRMSSINGYVQGSGTVPRKEEKLEKRTVAQRGMDLIQGWLSRSKVDSHSSRNIGRRYSTPLRNGHKAAHLFTESTMFHFIDDLSPAKRWFEANIDEIVTVYGPDHPIQREDVLLVICTLDAANYALFVSHHHPDSLVNFNVFSASKPGQPWGKFSIAPDPAVVKHGGPVIHEEEPGIQSASKISVTKHSSDDWDTVLLARLRFAPDKDEPTSL</sequence>
<accession>A0ACB8UD99</accession>